<evidence type="ECO:0000259" key="1">
    <source>
        <dbReference type="Pfam" id="PF09820"/>
    </source>
</evidence>
<organism evidence="2 3">
    <name type="scientific">[Eubacterium] hominis</name>
    <dbReference type="NCBI Taxonomy" id="2764325"/>
    <lineage>
        <taxon>Bacteria</taxon>
        <taxon>Bacillati</taxon>
        <taxon>Bacillota</taxon>
        <taxon>Erysipelotrichia</taxon>
        <taxon>Erysipelotrichales</taxon>
        <taxon>Erysipelotrichaceae</taxon>
        <taxon>Amedibacillus</taxon>
    </lineage>
</organism>
<dbReference type="EMBL" id="CP060636">
    <property type="protein sequence ID" value="QNM13251.1"/>
    <property type="molecule type" value="Genomic_DNA"/>
</dbReference>
<proteinExistence type="predicted"/>
<accession>A0A7G9GR19</accession>
<protein>
    <submittedName>
        <fullName evidence="2">AAA family ATPase</fullName>
    </submittedName>
</protein>
<gene>
    <name evidence="2" type="ORF">H9Q80_04680</name>
</gene>
<dbReference type="SUPFAM" id="SSF52540">
    <property type="entry name" value="P-loop containing nucleoside triphosphate hydrolases"/>
    <property type="match status" value="1"/>
</dbReference>
<evidence type="ECO:0000313" key="3">
    <source>
        <dbReference type="Proteomes" id="UP000515856"/>
    </source>
</evidence>
<dbReference type="PANTHER" id="PTHR34825:SF1">
    <property type="entry name" value="AAA-ATPASE-LIKE DOMAIN-CONTAINING PROTEIN"/>
    <property type="match status" value="1"/>
</dbReference>
<reference evidence="2 3" key="1">
    <citation type="submission" date="2020-08" db="EMBL/GenBank/DDBJ databases">
        <authorList>
            <person name="Liu C."/>
            <person name="Sun Q."/>
        </authorList>
    </citation>
    <scope>NUCLEOTIDE SEQUENCE [LARGE SCALE GENOMIC DNA]</scope>
    <source>
        <strain evidence="2 3">NSJ-61</strain>
    </source>
</reference>
<name>A0A7G9GR19_9FIRM</name>
<dbReference type="Proteomes" id="UP000515856">
    <property type="component" value="Chromosome"/>
</dbReference>
<dbReference type="KEGG" id="ehn:H9Q80_04680"/>
<keyword evidence="3" id="KW-1185">Reference proteome</keyword>
<dbReference type="RefSeq" id="WP_187426269.1">
    <property type="nucleotide sequence ID" value="NZ_CP060636.1"/>
</dbReference>
<feature type="domain" description="AAA-ATPase-like" evidence="1">
    <location>
        <begin position="7"/>
        <end position="230"/>
    </location>
</feature>
<sequence length="406" mass="47398">MKKTIRIDIEDYSNFIEKNHYSIDKTLLIKDFLDDGDKVTLITRPRCFGKTLNMSMMAEFLDITKDSKNIFKDTNIMRSDKAELINKIPVIFISFKDVKGSKKNFVRMLKKTILEEYRKYYFIIEQLNKLDKSTIEFTIKELKKTTDENLIGINDSIQLLCQLLYDYFGKRVILFIDEYDTPFMEANSQGYYEDIHNALSTLLSTALKGNKYLDKAFLTGIQGIPRANIFGGLNNISVYGVDKKLYGQYFGFVESETKALLAYYNLQLTKEVKEMYGGYRIGGYDVYNPLSISKYVNDRVLNPYWINTISDTTIKKLMNACTEYVRADYETLITKGSIHVHTDLETSYLEEMKDQTFWALFIHLGYLTIVEKIDMDYYKVRISNNEMKKALKDLEVYILANKNIKI</sequence>
<evidence type="ECO:0000313" key="2">
    <source>
        <dbReference type="EMBL" id="QNM13251.1"/>
    </source>
</evidence>
<dbReference type="AlphaFoldDB" id="A0A7G9GR19"/>
<dbReference type="InterPro" id="IPR018631">
    <property type="entry name" value="AAA-ATPase-like_dom"/>
</dbReference>
<dbReference type="InterPro" id="IPR027417">
    <property type="entry name" value="P-loop_NTPase"/>
</dbReference>
<dbReference type="Pfam" id="PF09820">
    <property type="entry name" value="AAA-ATPase_like"/>
    <property type="match status" value="1"/>
</dbReference>
<dbReference type="PANTHER" id="PTHR34825">
    <property type="entry name" value="CONSERVED PROTEIN, WITH A WEAK D-GALACTARATE DEHYDRATASE/ALTRONATE HYDROLASE DOMAIN"/>
    <property type="match status" value="1"/>
</dbReference>